<keyword evidence="1" id="KW-0808">Transferase</keyword>
<dbReference type="PANTHER" id="PTHR24421:SF62">
    <property type="entry name" value="SENSORY TRANSDUCTION HISTIDINE KINASE"/>
    <property type="match status" value="1"/>
</dbReference>
<dbReference type="InterPro" id="IPR036890">
    <property type="entry name" value="HATPase_C_sf"/>
</dbReference>
<evidence type="ECO:0000313" key="7">
    <source>
        <dbReference type="Proteomes" id="UP000306147"/>
    </source>
</evidence>
<dbReference type="OrthoDB" id="9778496at2"/>
<keyword evidence="4" id="KW-1133">Transmembrane helix</keyword>
<organism evidence="6 7">
    <name type="scientific">Sphingomonas gei</name>
    <dbReference type="NCBI Taxonomy" id="1395960"/>
    <lineage>
        <taxon>Bacteria</taxon>
        <taxon>Pseudomonadati</taxon>
        <taxon>Pseudomonadota</taxon>
        <taxon>Alphaproteobacteria</taxon>
        <taxon>Sphingomonadales</taxon>
        <taxon>Sphingomonadaceae</taxon>
        <taxon>Sphingomonas</taxon>
    </lineage>
</organism>
<keyword evidence="2" id="KW-0418">Kinase</keyword>
<feature type="transmembrane region" description="Helical" evidence="4">
    <location>
        <begin position="647"/>
        <end position="665"/>
    </location>
</feature>
<evidence type="ECO:0000256" key="1">
    <source>
        <dbReference type="ARBA" id="ARBA00022679"/>
    </source>
</evidence>
<protein>
    <recommendedName>
        <fullName evidence="5">Histidine kinase/HSP90-like ATPase domain-containing protein</fullName>
    </recommendedName>
</protein>
<dbReference type="AlphaFoldDB" id="A0A4S1XKM0"/>
<proteinExistence type="predicted"/>
<dbReference type="Pfam" id="PF07495">
    <property type="entry name" value="Y_Y_Y"/>
    <property type="match status" value="1"/>
</dbReference>
<dbReference type="Pfam" id="PF07730">
    <property type="entry name" value="HisKA_3"/>
    <property type="match status" value="1"/>
</dbReference>
<reference evidence="6 7" key="1">
    <citation type="submission" date="2019-04" db="EMBL/GenBank/DDBJ databases">
        <title>Sphingomonas psychrotolerans sp. nov., isolated from soil in the Tianshan Mountains, Xinjiang, China.</title>
        <authorList>
            <person name="Luo Y."/>
            <person name="Sheng H."/>
        </authorList>
    </citation>
    <scope>NUCLEOTIDE SEQUENCE [LARGE SCALE GENOMIC DNA]</scope>
    <source>
        <strain evidence="6 7">ZFGT-11</strain>
    </source>
</reference>
<dbReference type="GO" id="GO:0000155">
    <property type="term" value="F:phosphorelay sensor kinase activity"/>
    <property type="evidence" value="ECO:0007669"/>
    <property type="project" value="InterPro"/>
</dbReference>
<dbReference type="InterPro" id="IPR015943">
    <property type="entry name" value="WD40/YVTN_repeat-like_dom_sf"/>
</dbReference>
<evidence type="ECO:0000313" key="6">
    <source>
        <dbReference type="EMBL" id="TGX55726.1"/>
    </source>
</evidence>
<dbReference type="Gene3D" id="3.30.565.10">
    <property type="entry name" value="Histidine kinase-like ATPase, C-terminal domain"/>
    <property type="match status" value="1"/>
</dbReference>
<dbReference type="GO" id="GO:0046983">
    <property type="term" value="F:protein dimerization activity"/>
    <property type="evidence" value="ECO:0007669"/>
    <property type="project" value="InterPro"/>
</dbReference>
<name>A0A4S1XKM0_9SPHN</name>
<dbReference type="GO" id="GO:0016020">
    <property type="term" value="C:membrane"/>
    <property type="evidence" value="ECO:0007669"/>
    <property type="project" value="InterPro"/>
</dbReference>
<keyword evidence="4" id="KW-0472">Membrane</keyword>
<dbReference type="RefSeq" id="WP_135961926.1">
    <property type="nucleotide sequence ID" value="NZ_SRXT01000001.1"/>
</dbReference>
<dbReference type="InterPro" id="IPR013783">
    <property type="entry name" value="Ig-like_fold"/>
</dbReference>
<dbReference type="Gene3D" id="2.60.40.10">
    <property type="entry name" value="Immunoglobulins"/>
    <property type="match status" value="1"/>
</dbReference>
<dbReference type="SUPFAM" id="SSF55874">
    <property type="entry name" value="ATPase domain of HSP90 chaperone/DNA topoisomerase II/histidine kinase"/>
    <property type="match status" value="1"/>
</dbReference>
<dbReference type="InterPro" id="IPR011123">
    <property type="entry name" value="Y_Y_Y"/>
</dbReference>
<evidence type="ECO:0000256" key="3">
    <source>
        <dbReference type="ARBA" id="ARBA00023012"/>
    </source>
</evidence>
<dbReference type="InterPro" id="IPR003594">
    <property type="entry name" value="HATPase_dom"/>
</dbReference>
<sequence>MRDWRIVAAVGSFAPLRERRPKGWTDSLSEAPDGTIWSVSSGSLFRHAGGRWTKRDYGDRGRAIQAFAARDGSIWACLRGDNQSRLVRVDPVTLAPTVVANLVDICTLSRNPEGGVLVADRTQIRLFAAGRPARTVAILPEGMPDAVTGVGRNGDAWVISYSRRIFRFALGRAGLGGVGETAVFESAPGAANYSSWPFEDREGNWWVGTDRGIDRFHPVDVVQNSVVDPRLVSLLPTETSPYQVFADGRKTIFLRVDRRFFRVAADGKAIPLPTTSLGPRDTACAARDGGLWVRTARDTVRLVGGAHTRSVRIPPSPQPLSATSRCFEDRDGRLWLGMPSHGLLRYDLDDRNPRAMAFDDRPNAIPYMLAQGRDGVISYIGYGHTAAFDGRRFHTLIDYAHNPFTFVGAILQRPDGLLIGGESGLGMLRAGRIHMMGAGENGIFGDVSGLVQNAAGETWLLSQAGLVRMPTPALSARLDGRPGTLPSRTFDQEDGVIARSSVRGFTDLVEAADGRLWFADQTGIYSIDPRRLRRNLLRPPVMVRAVTADGKRIAPAASLRLAAGTRSLQIDFTAMSLGMPRRVAFRYKLTGVDGDWVDPGARRQAIYTGLGPGTYRFQVIASNDDGVWNRTGAIMEIVIPPTFVESGWFILLCVIAAFSLGWLAYSLRIRRLNQRFDALLHERLDERERIARDLHDTLLQGMQGLLLRFQAVANRLPPDSALRGSLDQALDRAEAVIVEGRDKVRDLRSETAGPPLERRIGDRIEALAQEGPPRITLTVEGTPRPLSHRAAEEASAIAEEALRNAQRHAAAEHVEIVVTYGLAALSLAVRDDGRGIDQEKAAAKRREGHFGLVGMDERAARAGGTLNLSTRRGRGTEILLTIPALAAYGRQRALKPWFWRRMFPARR</sequence>
<dbReference type="CDD" id="cd16917">
    <property type="entry name" value="HATPase_UhpB-NarQ-NarX-like"/>
    <property type="match status" value="1"/>
</dbReference>
<evidence type="ECO:0000256" key="4">
    <source>
        <dbReference type="SAM" id="Phobius"/>
    </source>
</evidence>
<dbReference type="SUPFAM" id="SSF63829">
    <property type="entry name" value="Calcium-dependent phosphotriesterase"/>
    <property type="match status" value="2"/>
</dbReference>
<dbReference type="SMART" id="SM00387">
    <property type="entry name" value="HATPase_c"/>
    <property type="match status" value="1"/>
</dbReference>
<dbReference type="PANTHER" id="PTHR24421">
    <property type="entry name" value="NITRATE/NITRITE SENSOR PROTEIN NARX-RELATED"/>
    <property type="match status" value="1"/>
</dbReference>
<accession>A0A4S1XKM0</accession>
<feature type="domain" description="Histidine kinase/HSP90-like ATPase" evidence="5">
    <location>
        <begin position="789"/>
        <end position="886"/>
    </location>
</feature>
<dbReference type="Proteomes" id="UP000306147">
    <property type="component" value="Unassembled WGS sequence"/>
</dbReference>
<dbReference type="Pfam" id="PF02518">
    <property type="entry name" value="HATPase_c"/>
    <property type="match status" value="1"/>
</dbReference>
<keyword evidence="7" id="KW-1185">Reference proteome</keyword>
<dbReference type="EMBL" id="SRXT01000001">
    <property type="protein sequence ID" value="TGX55726.1"/>
    <property type="molecule type" value="Genomic_DNA"/>
</dbReference>
<dbReference type="Gene3D" id="1.20.5.1930">
    <property type="match status" value="1"/>
</dbReference>
<keyword evidence="4" id="KW-0812">Transmembrane</keyword>
<evidence type="ECO:0000256" key="2">
    <source>
        <dbReference type="ARBA" id="ARBA00022777"/>
    </source>
</evidence>
<dbReference type="InterPro" id="IPR050482">
    <property type="entry name" value="Sensor_HK_TwoCompSys"/>
</dbReference>
<gene>
    <name evidence="6" type="ORF">E5A73_00920</name>
</gene>
<dbReference type="Gene3D" id="2.130.10.10">
    <property type="entry name" value="YVTN repeat-like/Quinoprotein amine dehydrogenase"/>
    <property type="match status" value="1"/>
</dbReference>
<keyword evidence="3" id="KW-0902">Two-component regulatory system</keyword>
<evidence type="ECO:0000259" key="5">
    <source>
        <dbReference type="SMART" id="SM00387"/>
    </source>
</evidence>
<dbReference type="InterPro" id="IPR011712">
    <property type="entry name" value="Sig_transdc_His_kin_sub3_dim/P"/>
</dbReference>
<comment type="caution">
    <text evidence="6">The sequence shown here is derived from an EMBL/GenBank/DDBJ whole genome shotgun (WGS) entry which is preliminary data.</text>
</comment>